<feature type="region of interest" description="Disordered" evidence="1">
    <location>
        <begin position="25"/>
        <end position="62"/>
    </location>
</feature>
<feature type="compositionally biased region" description="Low complexity" evidence="1">
    <location>
        <begin position="106"/>
        <end position="118"/>
    </location>
</feature>
<evidence type="ECO:0000256" key="1">
    <source>
        <dbReference type="SAM" id="MobiDB-lite"/>
    </source>
</evidence>
<reference evidence="2 3" key="1">
    <citation type="journal article" date="2018" name="BMC Genomics">
        <title>The genome of Naegleria lovaniensis, the basis for a comparative approach to unravel pathogenicity factors of the human pathogenic amoeba N. fowleri.</title>
        <authorList>
            <person name="Liechti N."/>
            <person name="Schurch N."/>
            <person name="Bruggmann R."/>
            <person name="Wittwer M."/>
        </authorList>
    </citation>
    <scope>NUCLEOTIDE SEQUENCE [LARGE SCALE GENOMIC DNA]</scope>
    <source>
        <strain evidence="2 3">ATCC 30569</strain>
    </source>
</reference>
<dbReference type="RefSeq" id="XP_044545245.1">
    <property type="nucleotide sequence ID" value="XM_044698700.1"/>
</dbReference>
<keyword evidence="3" id="KW-1185">Reference proteome</keyword>
<dbReference type="Gene3D" id="1.10.10.60">
    <property type="entry name" value="Homeodomain-like"/>
    <property type="match status" value="1"/>
</dbReference>
<proteinExistence type="predicted"/>
<evidence type="ECO:0000313" key="3">
    <source>
        <dbReference type="Proteomes" id="UP000816034"/>
    </source>
</evidence>
<protein>
    <submittedName>
        <fullName evidence="2">Uncharacterized protein</fullName>
    </submittedName>
</protein>
<dbReference type="GeneID" id="68101059"/>
<dbReference type="Proteomes" id="UP000816034">
    <property type="component" value="Unassembled WGS sequence"/>
</dbReference>
<gene>
    <name evidence="2" type="ORF">C9374_008605</name>
</gene>
<evidence type="ECO:0000313" key="2">
    <source>
        <dbReference type="EMBL" id="KAG2377983.1"/>
    </source>
</evidence>
<name>A0AA88KHM4_NAELO</name>
<dbReference type="EMBL" id="PYSW02000035">
    <property type="protein sequence ID" value="KAG2377983.1"/>
    <property type="molecule type" value="Genomic_DNA"/>
</dbReference>
<organism evidence="2 3">
    <name type="scientific">Naegleria lovaniensis</name>
    <name type="common">Amoeba</name>
    <dbReference type="NCBI Taxonomy" id="51637"/>
    <lineage>
        <taxon>Eukaryota</taxon>
        <taxon>Discoba</taxon>
        <taxon>Heterolobosea</taxon>
        <taxon>Tetramitia</taxon>
        <taxon>Eutetramitia</taxon>
        <taxon>Vahlkampfiidae</taxon>
        <taxon>Naegleria</taxon>
    </lineage>
</organism>
<feature type="region of interest" description="Disordered" evidence="1">
    <location>
        <begin position="98"/>
        <end position="119"/>
    </location>
</feature>
<dbReference type="AlphaFoldDB" id="A0AA88KHM4"/>
<comment type="caution">
    <text evidence="2">The sequence shown here is derived from an EMBL/GenBank/DDBJ whole genome shotgun (WGS) entry which is preliminary data.</text>
</comment>
<accession>A0AA88KHM4</accession>
<sequence>MMGVSYVTTDHIKSHLQKYRMQMKKSDDIISSSPAMISNEQEAEKKKKKRKNQTKSEKDNTKQLITVEEKKCTESIEPAQNIASCSASSTGQSSNNSIGFNNWMQSSNSGSSSSTTTTPFTMGVEQHVSERDNEQHHNEASNSNFSFLKKVFTHSAESFLFDNTNSQSSFLIPSLSNLASEEITSNHLSVFAESNAKDNLNISGHSLGFNIQNDKEFVTSSAKESEKNQYRQVGQHTLPQQTNQNNGEAVQADQTATPQATSFLEQYSSLLFDMCRTDEEVRQLFLEAKHLAKSDDHFIFILHGFRLGVLSGLRMAKQQHK</sequence>